<protein>
    <recommendedName>
        <fullName evidence="4">Secreted protein</fullName>
    </recommendedName>
</protein>
<accession>A0ABP8XT51</accession>
<gene>
    <name evidence="2" type="ORF">GCM10023349_37680</name>
</gene>
<evidence type="ECO:0000256" key="1">
    <source>
        <dbReference type="SAM" id="MobiDB-lite"/>
    </source>
</evidence>
<proteinExistence type="predicted"/>
<dbReference type="Proteomes" id="UP001499974">
    <property type="component" value="Unassembled WGS sequence"/>
</dbReference>
<evidence type="ECO:0000313" key="2">
    <source>
        <dbReference type="EMBL" id="GAA4714827.1"/>
    </source>
</evidence>
<feature type="region of interest" description="Disordered" evidence="1">
    <location>
        <begin position="52"/>
        <end position="75"/>
    </location>
</feature>
<comment type="caution">
    <text evidence="2">The sequence shown here is derived from an EMBL/GenBank/DDBJ whole genome shotgun (WGS) entry which is preliminary data.</text>
</comment>
<organism evidence="2 3">
    <name type="scientific">Nocardioides conyzicola</name>
    <dbReference type="NCBI Taxonomy" id="1651781"/>
    <lineage>
        <taxon>Bacteria</taxon>
        <taxon>Bacillati</taxon>
        <taxon>Actinomycetota</taxon>
        <taxon>Actinomycetes</taxon>
        <taxon>Propionibacteriales</taxon>
        <taxon>Nocardioidaceae</taxon>
        <taxon>Nocardioides</taxon>
    </lineage>
</organism>
<keyword evidence="3" id="KW-1185">Reference proteome</keyword>
<name>A0ABP8XT51_9ACTN</name>
<reference evidence="3" key="1">
    <citation type="journal article" date="2019" name="Int. J. Syst. Evol. Microbiol.">
        <title>The Global Catalogue of Microorganisms (GCM) 10K type strain sequencing project: providing services to taxonomists for standard genome sequencing and annotation.</title>
        <authorList>
            <consortium name="The Broad Institute Genomics Platform"/>
            <consortium name="The Broad Institute Genome Sequencing Center for Infectious Disease"/>
            <person name="Wu L."/>
            <person name="Ma J."/>
        </authorList>
    </citation>
    <scope>NUCLEOTIDE SEQUENCE [LARGE SCALE GENOMIC DNA]</scope>
    <source>
        <strain evidence="3">JCM 18531</strain>
    </source>
</reference>
<evidence type="ECO:0008006" key="4">
    <source>
        <dbReference type="Google" id="ProtNLM"/>
    </source>
</evidence>
<evidence type="ECO:0000313" key="3">
    <source>
        <dbReference type="Proteomes" id="UP001499974"/>
    </source>
</evidence>
<sequence>MRFGLVLRVRVLEAALAGLRVVLVVRVEDVLLLREPGGEDVRVAIVPTLRRSHTSHTDHRSACRSRVSDPLLGHR</sequence>
<dbReference type="EMBL" id="BAABKM010000003">
    <property type="protein sequence ID" value="GAA4714827.1"/>
    <property type="molecule type" value="Genomic_DNA"/>
</dbReference>